<evidence type="ECO:0000256" key="9">
    <source>
        <dbReference type="ARBA" id="ARBA00023014"/>
    </source>
</evidence>
<name>A0A5P0ZI01_9LACO</name>
<evidence type="ECO:0000256" key="2">
    <source>
        <dbReference type="ARBA" id="ARBA00001966"/>
    </source>
</evidence>
<dbReference type="Pfam" id="PF07992">
    <property type="entry name" value="Pyr_redox_2"/>
    <property type="match status" value="1"/>
</dbReference>
<dbReference type="Gene3D" id="3.20.20.70">
    <property type="entry name" value="Aldolase class I"/>
    <property type="match status" value="1"/>
</dbReference>
<dbReference type="Gene3D" id="3.50.50.60">
    <property type="entry name" value="FAD/NAD(P)-binding domain"/>
    <property type="match status" value="1"/>
</dbReference>
<gene>
    <name evidence="12" type="ORF">FHL02_06235</name>
</gene>
<keyword evidence="4" id="KW-0285">Flavoprotein</keyword>
<dbReference type="InterPro" id="IPR036188">
    <property type="entry name" value="FAD/NAD-bd_sf"/>
</dbReference>
<accession>A0A5P0ZI01</accession>
<evidence type="ECO:0000256" key="1">
    <source>
        <dbReference type="ARBA" id="ARBA00001917"/>
    </source>
</evidence>
<evidence type="ECO:0000256" key="4">
    <source>
        <dbReference type="ARBA" id="ARBA00022630"/>
    </source>
</evidence>
<evidence type="ECO:0000256" key="8">
    <source>
        <dbReference type="ARBA" id="ARBA00023004"/>
    </source>
</evidence>
<dbReference type="Pfam" id="PF00724">
    <property type="entry name" value="Oxidored_FMN"/>
    <property type="match status" value="1"/>
</dbReference>
<comment type="similarity">
    <text evidence="3">In the N-terminal section; belongs to the NADH:flavin oxidoreductase/NADH oxidase family.</text>
</comment>
<evidence type="ECO:0000313" key="13">
    <source>
        <dbReference type="Proteomes" id="UP000380386"/>
    </source>
</evidence>
<keyword evidence="5" id="KW-0288">FMN</keyword>
<dbReference type="SUPFAM" id="SSF51395">
    <property type="entry name" value="FMN-linked oxidoreductases"/>
    <property type="match status" value="1"/>
</dbReference>
<dbReference type="PANTHER" id="PTHR42917:SF2">
    <property type="entry name" value="2,4-DIENOYL-COA REDUCTASE [(2E)-ENOYL-COA-PRODUCING]"/>
    <property type="match status" value="1"/>
</dbReference>
<keyword evidence="7" id="KW-0560">Oxidoreductase</keyword>
<keyword evidence="8" id="KW-0408">Iron</keyword>
<dbReference type="SUPFAM" id="SSF51905">
    <property type="entry name" value="FAD/NAD(P)-binding domain"/>
    <property type="match status" value="1"/>
</dbReference>
<feature type="domain" description="FAD/NAD(P)-binding" evidence="11">
    <location>
        <begin position="385"/>
        <end position="611"/>
    </location>
</feature>
<evidence type="ECO:0000256" key="7">
    <source>
        <dbReference type="ARBA" id="ARBA00023002"/>
    </source>
</evidence>
<dbReference type="AlphaFoldDB" id="A0A5P0ZI01"/>
<dbReference type="GO" id="GO:0051536">
    <property type="term" value="F:iron-sulfur cluster binding"/>
    <property type="evidence" value="ECO:0007669"/>
    <property type="project" value="UniProtKB-KW"/>
</dbReference>
<keyword evidence="6" id="KW-0479">Metal-binding</keyword>
<dbReference type="GO" id="GO:0010181">
    <property type="term" value="F:FMN binding"/>
    <property type="evidence" value="ECO:0007669"/>
    <property type="project" value="InterPro"/>
</dbReference>
<dbReference type="CDD" id="cd02803">
    <property type="entry name" value="OYE_like_FMN_family"/>
    <property type="match status" value="1"/>
</dbReference>
<dbReference type="Gene3D" id="3.40.50.720">
    <property type="entry name" value="NAD(P)-binding Rossmann-like Domain"/>
    <property type="match status" value="1"/>
</dbReference>
<dbReference type="OrthoDB" id="9772736at2"/>
<keyword evidence="9" id="KW-0411">Iron-sulfur</keyword>
<organism evidence="12 13">
    <name type="scientific">Companilactobacillus mishanensis</name>
    <dbReference type="NCBI Taxonomy" id="2486008"/>
    <lineage>
        <taxon>Bacteria</taxon>
        <taxon>Bacillati</taxon>
        <taxon>Bacillota</taxon>
        <taxon>Bacilli</taxon>
        <taxon>Lactobacillales</taxon>
        <taxon>Lactobacillaceae</taxon>
        <taxon>Companilactobacillus</taxon>
    </lineage>
</organism>
<evidence type="ECO:0000256" key="5">
    <source>
        <dbReference type="ARBA" id="ARBA00022643"/>
    </source>
</evidence>
<dbReference type="InterPro" id="IPR051793">
    <property type="entry name" value="NADH:flavin_oxidoreductase"/>
</dbReference>
<dbReference type="InterPro" id="IPR023753">
    <property type="entry name" value="FAD/NAD-binding_dom"/>
</dbReference>
<evidence type="ECO:0000256" key="6">
    <source>
        <dbReference type="ARBA" id="ARBA00022723"/>
    </source>
</evidence>
<protein>
    <submittedName>
        <fullName evidence="12">FAD-binding protein</fullName>
    </submittedName>
</protein>
<comment type="cofactor">
    <cofactor evidence="1">
        <name>FMN</name>
        <dbReference type="ChEBI" id="CHEBI:58210"/>
    </cofactor>
</comment>
<dbReference type="GO" id="GO:0046872">
    <property type="term" value="F:metal ion binding"/>
    <property type="evidence" value="ECO:0007669"/>
    <property type="project" value="UniProtKB-KW"/>
</dbReference>
<dbReference type="EMBL" id="VDFM01000006">
    <property type="protein sequence ID" value="MQS52615.1"/>
    <property type="molecule type" value="Genomic_DNA"/>
</dbReference>
<dbReference type="RefSeq" id="WP_153383099.1">
    <property type="nucleotide sequence ID" value="NZ_VDFM01000006.1"/>
</dbReference>
<proteinExistence type="inferred from homology"/>
<dbReference type="InterPro" id="IPR001155">
    <property type="entry name" value="OxRdtase_FMN_N"/>
</dbReference>
<evidence type="ECO:0000259" key="11">
    <source>
        <dbReference type="Pfam" id="PF07992"/>
    </source>
</evidence>
<comment type="caution">
    <text evidence="12">The sequence shown here is derived from an EMBL/GenBank/DDBJ whole genome shotgun (WGS) entry which is preliminary data.</text>
</comment>
<feature type="domain" description="NADH:flavin oxidoreductase/NADH oxidase N-terminal" evidence="10">
    <location>
        <begin position="7"/>
        <end position="339"/>
    </location>
</feature>
<reference evidence="12 13" key="1">
    <citation type="journal article" date="2019" name="Syst. Appl. Microbiol.">
        <title>Polyphasic characterization of two novel Lactobacillus spp. isolated from blown salami packages: Description of Lactobacillus halodurans sp. nov. and Lactobacillus salsicarnum sp. nov.</title>
        <authorList>
            <person name="Schuster J.A."/>
            <person name="Klingl A."/>
            <person name="Vogel R.F."/>
            <person name="Ehrmann M.A."/>
        </authorList>
    </citation>
    <scope>NUCLEOTIDE SEQUENCE [LARGE SCALE GENOMIC DNA]</scope>
    <source>
        <strain evidence="12 13">TMW 1.2118</strain>
    </source>
</reference>
<comment type="cofactor">
    <cofactor evidence="2">
        <name>[4Fe-4S] cluster</name>
        <dbReference type="ChEBI" id="CHEBI:49883"/>
    </cofactor>
</comment>
<dbReference type="GO" id="GO:0016491">
    <property type="term" value="F:oxidoreductase activity"/>
    <property type="evidence" value="ECO:0007669"/>
    <property type="project" value="UniProtKB-KW"/>
</dbReference>
<dbReference type="PANTHER" id="PTHR42917">
    <property type="entry name" value="2,4-DIENOYL-COA REDUCTASE"/>
    <property type="match status" value="1"/>
</dbReference>
<dbReference type="Proteomes" id="UP000380386">
    <property type="component" value="Unassembled WGS sequence"/>
</dbReference>
<dbReference type="PRINTS" id="PR00368">
    <property type="entry name" value="FADPNR"/>
</dbReference>
<evidence type="ECO:0000313" key="12">
    <source>
        <dbReference type="EMBL" id="MQS52615.1"/>
    </source>
</evidence>
<dbReference type="InterPro" id="IPR013785">
    <property type="entry name" value="Aldolase_TIM"/>
</dbReference>
<evidence type="ECO:0000259" key="10">
    <source>
        <dbReference type="Pfam" id="PF00724"/>
    </source>
</evidence>
<evidence type="ECO:0000256" key="3">
    <source>
        <dbReference type="ARBA" id="ARBA00011048"/>
    </source>
</evidence>
<sequence length="662" mass="71589">MNQFKKMFTSGRIGKLTLKNRVVMPAIGVSLAKLNGEASDDMIRYYEERARGGVGLIITEITRVDDDTGVGTYKQLAVTDPKVIPQLQRLSDTVHKYDCKIFVQLHHPGRETSEDLIGGQKMVAPSAIADKFVGQTPRAMTTEEVGDMVKKFIKGAVIAKAGGIDGVEIHAAHGYLINQFLSPYSNHRTDRYGGSFHNRLRILQEIIAGIKYMNGQDYPVSVRISADEFVDGGLKIEDSVKIARTIESYGADAINVSSGIYESAPTIIEPGSYPQGWKRNLSTQIKKNVSVPVIAVDNIKTPEFAEELLESDASDFIGIARASLADPAWSYKARTGQSDQITTCIGCLLCFQALSEGKHAICAVNPRMGREREFSSLAKDGNGQNVVVIGGGPGGMEASKTLADRGYKVTLFDNQDQLGGTLNIAIVPPFKDKIELFRDHLINQVEKRENIDVHLNEKATVEAVQKLDPVGVFIAAGAKPIIPMLPGMDGNTVVTAEDYLAGKADVKGKAVVVGSGMTGLETAEKLIGEGHEVTIVEKLKSVGPGMNPTLLMDEMNRLKKMDPAPTIMTNEQMIGARDQGIKILNSIDHSMKSVPADTVVLSLGVKPDATGTEPFVEAFDQTKLIGDASSSGQIADAMKDGYTKAYIFEPVSVKTREGEVTE</sequence>